<feature type="domain" description="Methyltransferase" evidence="2">
    <location>
        <begin position="74"/>
        <end position="172"/>
    </location>
</feature>
<comment type="caution">
    <text evidence="3">The sequence shown here is derived from an EMBL/GenBank/DDBJ whole genome shotgun (WGS) entry which is preliminary data.</text>
</comment>
<dbReference type="Gene3D" id="3.40.50.150">
    <property type="entry name" value="Vaccinia Virus protein VP39"/>
    <property type="match status" value="1"/>
</dbReference>
<dbReference type="AlphaFoldDB" id="A0A6L3NNU2"/>
<dbReference type="Pfam" id="PF13649">
    <property type="entry name" value="Methyltransf_25"/>
    <property type="match status" value="1"/>
</dbReference>
<protein>
    <submittedName>
        <fullName evidence="3">Methyltransferase domain-containing protein</fullName>
    </submittedName>
</protein>
<dbReference type="InterPro" id="IPR029063">
    <property type="entry name" value="SAM-dependent_MTases_sf"/>
</dbReference>
<dbReference type="EMBL" id="VZOL01000007">
    <property type="protein sequence ID" value="KAB0686168.1"/>
    <property type="molecule type" value="Genomic_DNA"/>
</dbReference>
<dbReference type="CDD" id="cd02440">
    <property type="entry name" value="AdoMet_MTases"/>
    <property type="match status" value="1"/>
</dbReference>
<evidence type="ECO:0000256" key="1">
    <source>
        <dbReference type="ARBA" id="ARBA00022679"/>
    </source>
</evidence>
<dbReference type="SUPFAM" id="SSF53335">
    <property type="entry name" value="S-adenosyl-L-methionine-dependent methyltransferases"/>
    <property type="match status" value="1"/>
</dbReference>
<name>A0A6L3NNU2_9BURK</name>
<dbReference type="PANTHER" id="PTHR43861">
    <property type="entry name" value="TRANS-ACONITATE 2-METHYLTRANSFERASE-RELATED"/>
    <property type="match status" value="1"/>
</dbReference>
<organism evidence="3 4">
    <name type="scientific">Burkholderia territorii</name>
    <dbReference type="NCBI Taxonomy" id="1503055"/>
    <lineage>
        <taxon>Bacteria</taxon>
        <taxon>Pseudomonadati</taxon>
        <taxon>Pseudomonadota</taxon>
        <taxon>Betaproteobacteria</taxon>
        <taxon>Burkholderiales</taxon>
        <taxon>Burkholderiaceae</taxon>
        <taxon>Burkholderia</taxon>
        <taxon>Burkholderia cepacia complex</taxon>
    </lineage>
</organism>
<accession>A0A6L3NNU2</accession>
<keyword evidence="1 3" id="KW-0808">Transferase</keyword>
<dbReference type="InterPro" id="IPR041698">
    <property type="entry name" value="Methyltransf_25"/>
</dbReference>
<evidence type="ECO:0000259" key="2">
    <source>
        <dbReference type="Pfam" id="PF13649"/>
    </source>
</evidence>
<keyword evidence="3" id="KW-0489">Methyltransferase</keyword>
<dbReference type="RefSeq" id="WP_151003082.1">
    <property type="nucleotide sequence ID" value="NZ_CABVPO010000014.1"/>
</dbReference>
<evidence type="ECO:0000313" key="3">
    <source>
        <dbReference type="EMBL" id="KAB0686168.1"/>
    </source>
</evidence>
<gene>
    <name evidence="3" type="ORF">F7R13_01600</name>
</gene>
<sequence length="293" mass="32444">MMDVIGRFGSKPSDTKSINLQAPLDRIVSSGVANLRVSHYYFDEPLFDEYESTTVRATWDFAAAESIVRDGYSILDLGCGDGRLLLHLAEKFSLEESFGIDISPIAIERFEASIHHDHIHALRGDIFDLPPSITQRRFDVVTFGDATVNFILDDNKLEALLRSAKAQLRDSGSRIMVAVFGDGTPERLAFMDKRCTVVPFRRSNGEAALIWWAYKYDRDKLIMHRSVFAQSGRNDSGDIEGVVCDLRDRMWTPATLAPIVKASGLTIEKVVASEVQDGTAVGMATAIVILKAA</sequence>
<dbReference type="Proteomes" id="UP000473571">
    <property type="component" value="Unassembled WGS sequence"/>
</dbReference>
<reference evidence="3 4" key="1">
    <citation type="submission" date="2019-09" db="EMBL/GenBank/DDBJ databases">
        <title>Draft genome sequences of 48 bacterial type strains from the CCUG.</title>
        <authorList>
            <person name="Tunovic T."/>
            <person name="Pineiro-Iglesias B."/>
            <person name="Unosson C."/>
            <person name="Inganas E."/>
            <person name="Ohlen M."/>
            <person name="Cardew S."/>
            <person name="Jensie-Markopoulos S."/>
            <person name="Salva-Serra F."/>
            <person name="Jaen-Luchoro D."/>
            <person name="Karlsson R."/>
            <person name="Svensson-Stadler L."/>
            <person name="Chun J."/>
            <person name="Moore E."/>
        </authorList>
    </citation>
    <scope>NUCLEOTIDE SEQUENCE [LARGE SCALE GENOMIC DNA]</scope>
    <source>
        <strain evidence="3 4">CCUG 65687</strain>
    </source>
</reference>
<dbReference type="GO" id="GO:0032259">
    <property type="term" value="P:methylation"/>
    <property type="evidence" value="ECO:0007669"/>
    <property type="project" value="UniProtKB-KW"/>
</dbReference>
<evidence type="ECO:0000313" key="4">
    <source>
        <dbReference type="Proteomes" id="UP000473571"/>
    </source>
</evidence>
<dbReference type="GO" id="GO:0008168">
    <property type="term" value="F:methyltransferase activity"/>
    <property type="evidence" value="ECO:0007669"/>
    <property type="project" value="UniProtKB-KW"/>
</dbReference>
<proteinExistence type="predicted"/>